<gene>
    <name evidence="1" type="ORF">SAMN04488530_11111</name>
</gene>
<dbReference type="STRING" id="1121321.SAMN04488530_11111"/>
<evidence type="ECO:0008006" key="3">
    <source>
        <dbReference type="Google" id="ProtNLM"/>
    </source>
</evidence>
<dbReference type="RefSeq" id="WP_344744220.1">
    <property type="nucleotide sequence ID" value="NZ_BAABCH010000100.1"/>
</dbReference>
<dbReference type="AlphaFoldDB" id="A0A1M5NM02"/>
<organism evidence="1 2">
    <name type="scientific">Asaccharospora irregularis DSM 2635</name>
    <dbReference type="NCBI Taxonomy" id="1121321"/>
    <lineage>
        <taxon>Bacteria</taxon>
        <taxon>Bacillati</taxon>
        <taxon>Bacillota</taxon>
        <taxon>Clostridia</taxon>
        <taxon>Peptostreptococcales</taxon>
        <taxon>Peptostreptococcaceae</taxon>
        <taxon>Asaccharospora</taxon>
    </lineage>
</organism>
<sequence>MGLAFLTMIIISMIGQFYTLSSLKQTGDISQKLFLGPYELTNKAIGIRRDILSVGNNITNAILSRNFTEYENSILEDLDNIDKKIDDLKNNPTTDEELISN</sequence>
<evidence type="ECO:0000313" key="1">
    <source>
        <dbReference type="EMBL" id="SHG90614.1"/>
    </source>
</evidence>
<name>A0A1M5NM02_9FIRM</name>
<dbReference type="EMBL" id="FQWX01000011">
    <property type="protein sequence ID" value="SHG90614.1"/>
    <property type="molecule type" value="Genomic_DNA"/>
</dbReference>
<accession>A0A1M5NM02</accession>
<protein>
    <recommendedName>
        <fullName evidence="3">Methyl-accepting chemotaxis protein</fullName>
    </recommendedName>
</protein>
<proteinExistence type="predicted"/>
<evidence type="ECO:0000313" key="2">
    <source>
        <dbReference type="Proteomes" id="UP000243255"/>
    </source>
</evidence>
<dbReference type="Proteomes" id="UP000243255">
    <property type="component" value="Unassembled WGS sequence"/>
</dbReference>
<keyword evidence="2" id="KW-1185">Reference proteome</keyword>
<reference evidence="2" key="1">
    <citation type="submission" date="2016-11" db="EMBL/GenBank/DDBJ databases">
        <authorList>
            <person name="Varghese N."/>
            <person name="Submissions S."/>
        </authorList>
    </citation>
    <scope>NUCLEOTIDE SEQUENCE [LARGE SCALE GENOMIC DNA]</scope>
    <source>
        <strain evidence="2">DSM 2635</strain>
    </source>
</reference>